<feature type="transmembrane region" description="Helical" evidence="15">
    <location>
        <begin position="160"/>
        <end position="178"/>
    </location>
</feature>
<dbReference type="InterPro" id="IPR029025">
    <property type="entry name" value="T3SS_substrate_exporter_C"/>
</dbReference>
<dbReference type="AlphaFoldDB" id="A0A0U3MD08"/>
<name>A0A0U3MD08_9BURK</name>
<sequence>MAVLRHGAVDLHPAMADQDAQDRNLPASQKKIERSRKEGQLPRSRDLPHFTVMAAGGAMMASGMPMVLERMQRMLEGALRFDAEQLRTAGVMTERLSGLTWQAFALALPALLILSVAAIAGHLAGGGWNFTMKPLAPKFSHLNPITGFGRLFQWQNLTQALKACLLALVLGVIGALALKDRVAGFVGIMSVPLPAAIAYAGQQLMGGLMLLGLALFLFAAIDLPLQRFMYLKRLKMSREEAKNEMKEAEGNLEMKHRMRQKARELIKRQMLAAVPKADLVVMNPSHYAVAIQYDETKMGAPRVVAKGLDLLAFKIRDIAKDNKVPVLRAPALARALYAHAEIDREIPGALFGAVAQVLAYVYQLKAALAGRGMTPNEAPNPSVPDELDPHKKPGWKPPAEEQDDLFPDAASQR</sequence>
<organism evidence="16 17">
    <name type="scientific">Roseateles depolymerans</name>
    <dbReference type="NCBI Taxonomy" id="76731"/>
    <lineage>
        <taxon>Bacteria</taxon>
        <taxon>Pseudomonadati</taxon>
        <taxon>Pseudomonadota</taxon>
        <taxon>Betaproteobacteria</taxon>
        <taxon>Burkholderiales</taxon>
        <taxon>Sphaerotilaceae</taxon>
        <taxon>Roseateles</taxon>
    </lineage>
</organism>
<dbReference type="Pfam" id="PF01312">
    <property type="entry name" value="Bac_export_2"/>
    <property type="match status" value="1"/>
</dbReference>
<dbReference type="GO" id="GO:0009306">
    <property type="term" value="P:protein secretion"/>
    <property type="evidence" value="ECO:0007669"/>
    <property type="project" value="InterPro"/>
</dbReference>
<keyword evidence="4" id="KW-0813">Transport</keyword>
<feature type="transmembrane region" description="Helical" evidence="15">
    <location>
        <begin position="103"/>
        <end position="124"/>
    </location>
</feature>
<feature type="region of interest" description="Disordered" evidence="14">
    <location>
        <begin position="373"/>
        <end position="413"/>
    </location>
</feature>
<keyword evidence="5" id="KW-1003">Cell membrane</keyword>
<evidence type="ECO:0000256" key="12">
    <source>
        <dbReference type="ARBA" id="ARBA00025078"/>
    </source>
</evidence>
<comment type="function">
    <text evidence="12">Required for formation of the rod structure in the basal body of the flagellar apparatus. Together with FliI and FliH, may constitute the export apparatus of flagellin.</text>
</comment>
<keyword evidence="16" id="KW-0282">Flagellum</keyword>
<accession>A0A0U3MD08</accession>
<dbReference type="SUPFAM" id="SSF160544">
    <property type="entry name" value="EscU C-terminal domain-like"/>
    <property type="match status" value="1"/>
</dbReference>
<evidence type="ECO:0000256" key="8">
    <source>
        <dbReference type="ARBA" id="ARBA00022927"/>
    </source>
</evidence>
<dbReference type="PANTHER" id="PTHR30531">
    <property type="entry name" value="FLAGELLAR BIOSYNTHETIC PROTEIN FLHB"/>
    <property type="match status" value="1"/>
</dbReference>
<reference evidence="16 17" key="1">
    <citation type="submission" date="2015-12" db="EMBL/GenBank/DDBJ databases">
        <title>Complete genome of Roseateles depolymerans KCTC 42856.</title>
        <authorList>
            <person name="Kim K.M."/>
        </authorList>
    </citation>
    <scope>NUCLEOTIDE SEQUENCE [LARGE SCALE GENOMIC DNA]</scope>
    <source>
        <strain evidence="16 17">KCTC 42856</strain>
    </source>
</reference>
<dbReference type="InterPro" id="IPR006135">
    <property type="entry name" value="T3SS_substrate_exporter"/>
</dbReference>
<protein>
    <recommendedName>
        <fullName evidence="3">Flagellar biosynthetic protein FlhB</fullName>
    </recommendedName>
</protein>
<keyword evidence="13" id="KW-0175">Coiled coil</keyword>
<comment type="subcellular location">
    <subcellularLocation>
        <location evidence="1">Cell membrane</location>
        <topology evidence="1">Multi-pass membrane protein</topology>
    </subcellularLocation>
</comment>
<keyword evidence="10 15" id="KW-0472">Membrane</keyword>
<feature type="coiled-coil region" evidence="13">
    <location>
        <begin position="231"/>
        <end position="258"/>
    </location>
</feature>
<dbReference type="STRING" id="76731.RD2015_1751"/>
<evidence type="ECO:0000313" key="17">
    <source>
        <dbReference type="Proteomes" id="UP000060699"/>
    </source>
</evidence>
<keyword evidence="6 15" id="KW-0812">Transmembrane</keyword>
<keyword evidence="7" id="KW-1005">Bacterial flagellum biogenesis</keyword>
<evidence type="ECO:0000256" key="9">
    <source>
        <dbReference type="ARBA" id="ARBA00022989"/>
    </source>
</evidence>
<dbReference type="EMBL" id="CP013729">
    <property type="protein sequence ID" value="ALV06233.1"/>
    <property type="molecule type" value="Genomic_DNA"/>
</dbReference>
<keyword evidence="11" id="KW-1006">Bacterial flagellum protein export</keyword>
<evidence type="ECO:0000256" key="11">
    <source>
        <dbReference type="ARBA" id="ARBA00023225"/>
    </source>
</evidence>
<dbReference type="GO" id="GO:0005886">
    <property type="term" value="C:plasma membrane"/>
    <property type="evidence" value="ECO:0007669"/>
    <property type="project" value="UniProtKB-SubCell"/>
</dbReference>
<evidence type="ECO:0000256" key="1">
    <source>
        <dbReference type="ARBA" id="ARBA00004651"/>
    </source>
</evidence>
<evidence type="ECO:0000256" key="10">
    <source>
        <dbReference type="ARBA" id="ARBA00023136"/>
    </source>
</evidence>
<keyword evidence="8" id="KW-0653">Protein transport</keyword>
<gene>
    <name evidence="16" type="ORF">RD2015_1751</name>
</gene>
<feature type="region of interest" description="Disordered" evidence="14">
    <location>
        <begin position="1"/>
        <end position="46"/>
    </location>
</feature>
<comment type="similarity">
    <text evidence="2">Belongs to the type III secretion exporter family.</text>
</comment>
<keyword evidence="16" id="KW-0969">Cilium</keyword>
<evidence type="ECO:0000256" key="4">
    <source>
        <dbReference type="ARBA" id="ARBA00022448"/>
    </source>
</evidence>
<evidence type="ECO:0000256" key="7">
    <source>
        <dbReference type="ARBA" id="ARBA00022795"/>
    </source>
</evidence>
<keyword evidence="17" id="KW-1185">Reference proteome</keyword>
<evidence type="ECO:0000256" key="6">
    <source>
        <dbReference type="ARBA" id="ARBA00022692"/>
    </source>
</evidence>
<feature type="transmembrane region" description="Helical" evidence="15">
    <location>
        <begin position="183"/>
        <end position="201"/>
    </location>
</feature>
<feature type="transmembrane region" description="Helical" evidence="15">
    <location>
        <begin position="207"/>
        <end position="225"/>
    </location>
</feature>
<dbReference type="FunFam" id="3.40.1690.10:FF:000001">
    <property type="entry name" value="Flagellar biosynthetic protein FlhB"/>
    <property type="match status" value="1"/>
</dbReference>
<dbReference type="PANTHER" id="PTHR30531:SF12">
    <property type="entry name" value="FLAGELLAR BIOSYNTHETIC PROTEIN FLHB"/>
    <property type="match status" value="1"/>
</dbReference>
<evidence type="ECO:0000256" key="3">
    <source>
        <dbReference type="ARBA" id="ARBA00021622"/>
    </source>
</evidence>
<dbReference type="GO" id="GO:0044781">
    <property type="term" value="P:bacterial-type flagellum organization"/>
    <property type="evidence" value="ECO:0007669"/>
    <property type="project" value="UniProtKB-KW"/>
</dbReference>
<dbReference type="Gene3D" id="3.40.1690.10">
    <property type="entry name" value="secretion proteins EscU"/>
    <property type="match status" value="1"/>
</dbReference>
<evidence type="ECO:0000313" key="16">
    <source>
        <dbReference type="EMBL" id="ALV06233.1"/>
    </source>
</evidence>
<feature type="compositionally biased region" description="Basic and acidic residues" evidence="14">
    <location>
        <begin position="30"/>
        <end position="46"/>
    </location>
</feature>
<evidence type="ECO:0000256" key="14">
    <source>
        <dbReference type="SAM" id="MobiDB-lite"/>
    </source>
</evidence>
<dbReference type="KEGG" id="rdp:RD2015_1751"/>
<evidence type="ECO:0000256" key="5">
    <source>
        <dbReference type="ARBA" id="ARBA00022475"/>
    </source>
</evidence>
<dbReference type="Proteomes" id="UP000060699">
    <property type="component" value="Chromosome"/>
</dbReference>
<evidence type="ECO:0000256" key="13">
    <source>
        <dbReference type="SAM" id="Coils"/>
    </source>
</evidence>
<keyword evidence="9 15" id="KW-1133">Transmembrane helix</keyword>
<proteinExistence type="inferred from homology"/>
<dbReference type="PATRIC" id="fig|76731.3.peg.1794"/>
<dbReference type="PRINTS" id="PR00950">
    <property type="entry name" value="TYPE3IMSPROT"/>
</dbReference>
<evidence type="ECO:0000256" key="2">
    <source>
        <dbReference type="ARBA" id="ARBA00010690"/>
    </source>
</evidence>
<evidence type="ECO:0000256" key="15">
    <source>
        <dbReference type="SAM" id="Phobius"/>
    </source>
</evidence>
<keyword evidence="16" id="KW-0966">Cell projection</keyword>